<dbReference type="OrthoDB" id="1357763at2"/>
<dbReference type="SUPFAM" id="SSF54427">
    <property type="entry name" value="NTF2-like"/>
    <property type="match status" value="1"/>
</dbReference>
<keyword evidence="4" id="KW-1185">Reference proteome</keyword>
<feature type="chain" id="PRO_5012070091" description="DUF4440 domain-containing protein" evidence="1">
    <location>
        <begin position="22"/>
        <end position="164"/>
    </location>
</feature>
<organism evidence="3 4">
    <name type="scientific">Cnuella takakiae</name>
    <dbReference type="NCBI Taxonomy" id="1302690"/>
    <lineage>
        <taxon>Bacteria</taxon>
        <taxon>Pseudomonadati</taxon>
        <taxon>Bacteroidota</taxon>
        <taxon>Chitinophagia</taxon>
        <taxon>Chitinophagales</taxon>
        <taxon>Chitinophagaceae</taxon>
        <taxon>Cnuella</taxon>
    </lineage>
</organism>
<dbReference type="RefSeq" id="WP_073041755.1">
    <property type="nucleotide sequence ID" value="NZ_FQUO01000005.1"/>
</dbReference>
<dbReference type="Pfam" id="PF14534">
    <property type="entry name" value="DUF4440"/>
    <property type="match status" value="1"/>
</dbReference>
<accession>A0A1M4Z4X4</accession>
<dbReference type="EMBL" id="FQUO01000005">
    <property type="protein sequence ID" value="SHF12998.1"/>
    <property type="molecule type" value="Genomic_DNA"/>
</dbReference>
<feature type="signal peptide" evidence="1">
    <location>
        <begin position="1"/>
        <end position="21"/>
    </location>
</feature>
<dbReference type="Proteomes" id="UP000184368">
    <property type="component" value="Unassembled WGS sequence"/>
</dbReference>
<evidence type="ECO:0000256" key="1">
    <source>
        <dbReference type="SAM" id="SignalP"/>
    </source>
</evidence>
<dbReference type="PROSITE" id="PS51257">
    <property type="entry name" value="PROKAR_LIPOPROTEIN"/>
    <property type="match status" value="1"/>
</dbReference>
<dbReference type="InterPro" id="IPR032710">
    <property type="entry name" value="NTF2-like_dom_sf"/>
</dbReference>
<dbReference type="InterPro" id="IPR027843">
    <property type="entry name" value="DUF4440"/>
</dbReference>
<evidence type="ECO:0000259" key="2">
    <source>
        <dbReference type="Pfam" id="PF14534"/>
    </source>
</evidence>
<feature type="domain" description="DUF4440" evidence="2">
    <location>
        <begin position="46"/>
        <end position="156"/>
    </location>
</feature>
<reference evidence="3 4" key="1">
    <citation type="submission" date="2016-11" db="EMBL/GenBank/DDBJ databases">
        <authorList>
            <person name="Jaros S."/>
            <person name="Januszkiewicz K."/>
            <person name="Wedrychowicz H."/>
        </authorList>
    </citation>
    <scope>NUCLEOTIDE SEQUENCE [LARGE SCALE GENOMIC DNA]</scope>
    <source>
        <strain evidence="3 4">DSM 26897</strain>
    </source>
</reference>
<dbReference type="STRING" id="1302690.BUE76_22435"/>
<evidence type="ECO:0000313" key="3">
    <source>
        <dbReference type="EMBL" id="SHF12998.1"/>
    </source>
</evidence>
<keyword evidence="1" id="KW-0732">Signal</keyword>
<gene>
    <name evidence="3" type="ORF">SAMN05444008_10587</name>
</gene>
<name>A0A1M4Z4X4_9BACT</name>
<dbReference type="AlphaFoldDB" id="A0A1M4Z4X4"/>
<evidence type="ECO:0000313" key="4">
    <source>
        <dbReference type="Proteomes" id="UP000184368"/>
    </source>
</evidence>
<sequence length="164" mass="18898">MKRLRAAVVYVTLVCITAACASSRMSSSEVTKPYALALRALYDTIAHMDSVLFDAFNNRDLDKQKKVFATDLEFYHDHGGLTNYNQLIENTRRLFDQNNGLRRTLIPGSLEVYPIKDYGAIEIGMHRYCHSENGKDDCGTFKFVHIWQKRVDGWKLTRVISYDH</sequence>
<proteinExistence type="predicted"/>
<dbReference type="Gene3D" id="3.10.450.50">
    <property type="match status" value="1"/>
</dbReference>
<protein>
    <recommendedName>
        <fullName evidence="2">DUF4440 domain-containing protein</fullName>
    </recommendedName>
</protein>